<accession>A0ABU6TH52</accession>
<organism evidence="2 3">
    <name type="scientific">Stylosanthes scabra</name>
    <dbReference type="NCBI Taxonomy" id="79078"/>
    <lineage>
        <taxon>Eukaryota</taxon>
        <taxon>Viridiplantae</taxon>
        <taxon>Streptophyta</taxon>
        <taxon>Embryophyta</taxon>
        <taxon>Tracheophyta</taxon>
        <taxon>Spermatophyta</taxon>
        <taxon>Magnoliopsida</taxon>
        <taxon>eudicotyledons</taxon>
        <taxon>Gunneridae</taxon>
        <taxon>Pentapetalae</taxon>
        <taxon>rosids</taxon>
        <taxon>fabids</taxon>
        <taxon>Fabales</taxon>
        <taxon>Fabaceae</taxon>
        <taxon>Papilionoideae</taxon>
        <taxon>50 kb inversion clade</taxon>
        <taxon>dalbergioids sensu lato</taxon>
        <taxon>Dalbergieae</taxon>
        <taxon>Pterocarpus clade</taxon>
        <taxon>Stylosanthes</taxon>
    </lineage>
</organism>
<reference evidence="2 3" key="1">
    <citation type="journal article" date="2023" name="Plants (Basel)">
        <title>Bridging the Gap: Combining Genomics and Transcriptomics Approaches to Understand Stylosanthes scabra, an Orphan Legume from the Brazilian Caatinga.</title>
        <authorList>
            <person name="Ferreira-Neto J.R.C."/>
            <person name="da Silva M.D."/>
            <person name="Binneck E."/>
            <person name="de Melo N.F."/>
            <person name="da Silva R.H."/>
            <person name="de Melo A.L.T.M."/>
            <person name="Pandolfi V."/>
            <person name="Bustamante F.O."/>
            <person name="Brasileiro-Vidal A.C."/>
            <person name="Benko-Iseppon A.M."/>
        </authorList>
    </citation>
    <scope>NUCLEOTIDE SEQUENCE [LARGE SCALE GENOMIC DNA]</scope>
    <source>
        <tissue evidence="2">Leaves</tissue>
    </source>
</reference>
<proteinExistence type="predicted"/>
<comment type="caution">
    <text evidence="2">The sequence shown here is derived from an EMBL/GenBank/DDBJ whole genome shotgun (WGS) entry which is preliminary data.</text>
</comment>
<sequence length="95" mass="10767">MSLQMISESAWPEKDTLTNRSLDTFPEITKRTHPTQTKVALHVVAPTIQLGRGLTGKCSTWKDRISSHTLNKKSSLRSLSNNPTSYPEERTWTIQ</sequence>
<dbReference type="Proteomes" id="UP001341840">
    <property type="component" value="Unassembled WGS sequence"/>
</dbReference>
<evidence type="ECO:0000256" key="1">
    <source>
        <dbReference type="SAM" id="MobiDB-lite"/>
    </source>
</evidence>
<keyword evidence="3" id="KW-1185">Reference proteome</keyword>
<evidence type="ECO:0000313" key="3">
    <source>
        <dbReference type="Proteomes" id="UP001341840"/>
    </source>
</evidence>
<protein>
    <submittedName>
        <fullName evidence="2">Uncharacterized protein</fullName>
    </submittedName>
</protein>
<name>A0ABU6TH52_9FABA</name>
<gene>
    <name evidence="2" type="ORF">PIB30_049661</name>
</gene>
<feature type="region of interest" description="Disordered" evidence="1">
    <location>
        <begin position="73"/>
        <end position="95"/>
    </location>
</feature>
<dbReference type="EMBL" id="JASCZI010090956">
    <property type="protein sequence ID" value="MED6148065.1"/>
    <property type="molecule type" value="Genomic_DNA"/>
</dbReference>
<evidence type="ECO:0000313" key="2">
    <source>
        <dbReference type="EMBL" id="MED6148065.1"/>
    </source>
</evidence>